<dbReference type="AlphaFoldDB" id="A0A8K0G5C4"/>
<organism evidence="2 3">
    <name type="scientific">Ignelater luminosus</name>
    <name type="common">Cucubano</name>
    <name type="synonym">Pyrophorus luminosus</name>
    <dbReference type="NCBI Taxonomy" id="2038154"/>
    <lineage>
        <taxon>Eukaryota</taxon>
        <taxon>Metazoa</taxon>
        <taxon>Ecdysozoa</taxon>
        <taxon>Arthropoda</taxon>
        <taxon>Hexapoda</taxon>
        <taxon>Insecta</taxon>
        <taxon>Pterygota</taxon>
        <taxon>Neoptera</taxon>
        <taxon>Endopterygota</taxon>
        <taxon>Coleoptera</taxon>
        <taxon>Polyphaga</taxon>
        <taxon>Elateriformia</taxon>
        <taxon>Elateroidea</taxon>
        <taxon>Elateridae</taxon>
        <taxon>Agrypninae</taxon>
        <taxon>Pyrophorini</taxon>
        <taxon>Ignelater</taxon>
    </lineage>
</organism>
<accession>A0A8K0G5C4</accession>
<feature type="compositionally biased region" description="Basic and acidic residues" evidence="1">
    <location>
        <begin position="96"/>
        <end position="106"/>
    </location>
</feature>
<keyword evidence="3" id="KW-1185">Reference proteome</keyword>
<reference evidence="2" key="1">
    <citation type="submission" date="2019-08" db="EMBL/GenBank/DDBJ databases">
        <title>The genome of the North American firefly Photinus pyralis.</title>
        <authorList>
            <consortium name="Photinus pyralis genome working group"/>
            <person name="Fallon T.R."/>
            <person name="Sander Lower S.E."/>
            <person name="Weng J.-K."/>
        </authorList>
    </citation>
    <scope>NUCLEOTIDE SEQUENCE</scope>
    <source>
        <strain evidence="2">TRF0915ILg1</strain>
        <tissue evidence="2">Whole body</tissue>
    </source>
</reference>
<dbReference type="EMBL" id="VTPC01087182">
    <property type="protein sequence ID" value="KAF2886589.1"/>
    <property type="molecule type" value="Genomic_DNA"/>
</dbReference>
<proteinExistence type="predicted"/>
<gene>
    <name evidence="2" type="ORF">ILUMI_19584</name>
</gene>
<protein>
    <submittedName>
        <fullName evidence="2">Uncharacterized protein</fullName>
    </submittedName>
</protein>
<name>A0A8K0G5C4_IGNLU</name>
<dbReference type="Proteomes" id="UP000801492">
    <property type="component" value="Unassembled WGS sequence"/>
</dbReference>
<evidence type="ECO:0000313" key="3">
    <source>
        <dbReference type="Proteomes" id="UP000801492"/>
    </source>
</evidence>
<comment type="caution">
    <text evidence="2">The sequence shown here is derived from an EMBL/GenBank/DDBJ whole genome shotgun (WGS) entry which is preliminary data.</text>
</comment>
<evidence type="ECO:0000256" key="1">
    <source>
        <dbReference type="SAM" id="MobiDB-lite"/>
    </source>
</evidence>
<evidence type="ECO:0000313" key="2">
    <source>
        <dbReference type="EMBL" id="KAF2886589.1"/>
    </source>
</evidence>
<feature type="region of interest" description="Disordered" evidence="1">
    <location>
        <begin position="90"/>
        <end position="114"/>
    </location>
</feature>
<sequence>MLVISSRQTTRRTMGLNIVTLIRNSSKNEDINENNCVKEEGENINSEPRNDHDIMSEIEYPDYPNYVIEEKRISSESDKVITDIEEKDIKRNKRQNVKEAKRSKIETKRKREKGEEYYRNDAVHVSHLMTKKEIRFLKDFGQA</sequence>